<evidence type="ECO:0000313" key="1">
    <source>
        <dbReference type="EMBL" id="GGK42026.1"/>
    </source>
</evidence>
<proteinExistence type="predicted"/>
<gene>
    <name evidence="1" type="ORF">GCM10011591_11910</name>
</gene>
<dbReference type="AlphaFoldDB" id="A0A917QBU1"/>
<name>A0A917QBU1_9NOCA</name>
<accession>A0A917QBU1</accession>
<protein>
    <submittedName>
        <fullName evidence="1">Uncharacterized protein</fullName>
    </submittedName>
</protein>
<comment type="caution">
    <text evidence="1">The sequence shown here is derived from an EMBL/GenBank/DDBJ whole genome shotgun (WGS) entry which is preliminary data.</text>
</comment>
<reference evidence="1" key="2">
    <citation type="submission" date="2020-09" db="EMBL/GenBank/DDBJ databases">
        <authorList>
            <person name="Sun Q."/>
            <person name="Zhou Y."/>
        </authorList>
    </citation>
    <scope>NUCLEOTIDE SEQUENCE</scope>
    <source>
        <strain evidence="1">CGMCC 4.7278</strain>
    </source>
</reference>
<keyword evidence="2" id="KW-1185">Reference proteome</keyword>
<reference evidence="1" key="1">
    <citation type="journal article" date="2014" name="Int. J. Syst. Evol. Microbiol.">
        <title>Complete genome sequence of Corynebacterium casei LMG S-19264T (=DSM 44701T), isolated from a smear-ripened cheese.</title>
        <authorList>
            <consortium name="US DOE Joint Genome Institute (JGI-PGF)"/>
            <person name="Walter F."/>
            <person name="Albersmeier A."/>
            <person name="Kalinowski J."/>
            <person name="Ruckert C."/>
        </authorList>
    </citation>
    <scope>NUCLEOTIDE SEQUENCE</scope>
    <source>
        <strain evidence="1">CGMCC 4.7278</strain>
    </source>
</reference>
<dbReference type="EMBL" id="BMMW01000001">
    <property type="protein sequence ID" value="GGK42026.1"/>
    <property type="molecule type" value="Genomic_DNA"/>
</dbReference>
<sequence length="128" mass="13765">MALGHRDYARAPRWPRARHLSIRAADAIELVVLGRRDISGRAEVAAPVTRRFAPLTPSNGWRRANPRVDHTAPLATGRISAYHPRGSASSNCPASQSLSVQPTAMLLNGHRAPTGSSRLRLSIEGSAS</sequence>
<organism evidence="1 2">
    <name type="scientific">Nocardia camponoti</name>
    <dbReference type="NCBI Taxonomy" id="1616106"/>
    <lineage>
        <taxon>Bacteria</taxon>
        <taxon>Bacillati</taxon>
        <taxon>Actinomycetota</taxon>
        <taxon>Actinomycetes</taxon>
        <taxon>Mycobacteriales</taxon>
        <taxon>Nocardiaceae</taxon>
        <taxon>Nocardia</taxon>
    </lineage>
</organism>
<evidence type="ECO:0000313" key="2">
    <source>
        <dbReference type="Proteomes" id="UP000612956"/>
    </source>
</evidence>
<dbReference type="Proteomes" id="UP000612956">
    <property type="component" value="Unassembled WGS sequence"/>
</dbReference>